<dbReference type="PANTHER" id="PTHR43583">
    <property type="entry name" value="2-IMINOACETATE SYNTHASE"/>
    <property type="match status" value="1"/>
</dbReference>
<evidence type="ECO:0000256" key="5">
    <source>
        <dbReference type="ARBA" id="ARBA00023004"/>
    </source>
</evidence>
<evidence type="ECO:0000313" key="10">
    <source>
        <dbReference type="Proteomes" id="UP000319619"/>
    </source>
</evidence>
<dbReference type="GO" id="GO:0051539">
    <property type="term" value="F:4 iron, 4 sulfur cluster binding"/>
    <property type="evidence" value="ECO:0007669"/>
    <property type="project" value="UniProtKB-KW"/>
</dbReference>
<dbReference type="Pfam" id="PF06968">
    <property type="entry name" value="BATS"/>
    <property type="match status" value="1"/>
</dbReference>
<gene>
    <name evidence="9" type="ORF">CEE37_06210</name>
</gene>
<evidence type="ECO:0000256" key="6">
    <source>
        <dbReference type="ARBA" id="ARBA00023014"/>
    </source>
</evidence>
<comment type="cofactor">
    <cofactor evidence="7">
        <name>[2Fe-2S] cluster</name>
        <dbReference type="ChEBI" id="CHEBI:190135"/>
    </cofactor>
</comment>
<dbReference type="PROSITE" id="PS51918">
    <property type="entry name" value="RADICAL_SAM"/>
    <property type="match status" value="1"/>
</dbReference>
<feature type="domain" description="Radical SAM core" evidence="8">
    <location>
        <begin position="70"/>
        <end position="308"/>
    </location>
</feature>
<dbReference type="GO" id="GO:0005506">
    <property type="term" value="F:iron ion binding"/>
    <property type="evidence" value="ECO:0007669"/>
    <property type="project" value="InterPro"/>
</dbReference>
<dbReference type="SMART" id="SM00876">
    <property type="entry name" value="BATS"/>
    <property type="match status" value="1"/>
</dbReference>
<dbReference type="SFLD" id="SFLDF00301">
    <property type="entry name" value="2-iminoacetate_synthase_(ThiH)"/>
    <property type="match status" value="1"/>
</dbReference>
<proteinExistence type="predicted"/>
<organism evidence="9 10">
    <name type="scientific">candidate division LCP-89 bacterium B3_LCP</name>
    <dbReference type="NCBI Taxonomy" id="2012998"/>
    <lineage>
        <taxon>Bacteria</taxon>
        <taxon>Pseudomonadati</taxon>
        <taxon>Bacteria division LCP-89</taxon>
    </lineage>
</organism>
<dbReference type="SUPFAM" id="SSF102114">
    <property type="entry name" value="Radical SAM enzymes"/>
    <property type="match status" value="1"/>
</dbReference>
<dbReference type="InterPro" id="IPR013785">
    <property type="entry name" value="Aldolase_TIM"/>
</dbReference>
<dbReference type="InterPro" id="IPR034428">
    <property type="entry name" value="ThiH/NoCL/HydG-like"/>
</dbReference>
<dbReference type="InterPro" id="IPR010722">
    <property type="entry name" value="BATS_dom"/>
</dbReference>
<dbReference type="InterPro" id="IPR006638">
    <property type="entry name" value="Elp3/MiaA/NifB-like_rSAM"/>
</dbReference>
<dbReference type="Pfam" id="PF04055">
    <property type="entry name" value="Radical_SAM"/>
    <property type="match status" value="1"/>
</dbReference>
<protein>
    <submittedName>
        <fullName evidence="9">2-iminoacetate synthase ThiH</fullName>
    </submittedName>
</protein>
<accession>A0A532V2N9</accession>
<name>A0A532V2N9_UNCL8</name>
<dbReference type="PANTHER" id="PTHR43583:SF1">
    <property type="entry name" value="2-IMINOACETATE SYNTHASE"/>
    <property type="match status" value="1"/>
</dbReference>
<dbReference type="NCBIfam" id="TIGR02351">
    <property type="entry name" value="thiH"/>
    <property type="match status" value="1"/>
</dbReference>
<dbReference type="Proteomes" id="UP000319619">
    <property type="component" value="Unassembled WGS sequence"/>
</dbReference>
<reference evidence="9 10" key="1">
    <citation type="submission" date="2017-06" db="EMBL/GenBank/DDBJ databases">
        <title>Novel microbial phyla capable of carbon fixation and sulfur reduction in deep-sea sediments.</title>
        <authorList>
            <person name="Huang J."/>
            <person name="Baker B."/>
            <person name="Wang Y."/>
        </authorList>
    </citation>
    <scope>NUCLEOTIDE SEQUENCE [LARGE SCALE GENOMIC DNA]</scope>
    <source>
        <strain evidence="9">B3_LCP</strain>
    </source>
</reference>
<dbReference type="CDD" id="cd01335">
    <property type="entry name" value="Radical_SAM"/>
    <property type="match status" value="1"/>
</dbReference>
<keyword evidence="2" id="KW-0004">4Fe-4S</keyword>
<dbReference type="GO" id="GO:0003824">
    <property type="term" value="F:catalytic activity"/>
    <property type="evidence" value="ECO:0007669"/>
    <property type="project" value="InterPro"/>
</dbReference>
<dbReference type="InterPro" id="IPR058240">
    <property type="entry name" value="rSAM_sf"/>
</dbReference>
<dbReference type="InterPro" id="IPR007197">
    <property type="entry name" value="rSAM"/>
</dbReference>
<evidence type="ECO:0000256" key="7">
    <source>
        <dbReference type="ARBA" id="ARBA00034078"/>
    </source>
</evidence>
<dbReference type="SFLD" id="SFLDS00029">
    <property type="entry name" value="Radical_SAM"/>
    <property type="match status" value="1"/>
</dbReference>
<keyword evidence="3" id="KW-0949">S-adenosyl-L-methionine</keyword>
<evidence type="ECO:0000256" key="2">
    <source>
        <dbReference type="ARBA" id="ARBA00022485"/>
    </source>
</evidence>
<keyword evidence="6" id="KW-0411">Iron-sulfur</keyword>
<evidence type="ECO:0000259" key="8">
    <source>
        <dbReference type="PROSITE" id="PS51918"/>
    </source>
</evidence>
<dbReference type="SFLD" id="SFLDG01060">
    <property type="entry name" value="BATS_domain_containing"/>
    <property type="match status" value="1"/>
</dbReference>
<comment type="caution">
    <text evidence="9">The sequence shown here is derived from an EMBL/GenBank/DDBJ whole genome shotgun (WGS) entry which is preliminary data.</text>
</comment>
<dbReference type="InterPro" id="IPR012726">
    <property type="entry name" value="ThiH"/>
</dbReference>
<dbReference type="GO" id="GO:0009228">
    <property type="term" value="P:thiamine biosynthetic process"/>
    <property type="evidence" value="ECO:0007669"/>
    <property type="project" value="InterPro"/>
</dbReference>
<dbReference type="EMBL" id="NJBN01000003">
    <property type="protein sequence ID" value="TKJ41257.1"/>
    <property type="molecule type" value="Genomic_DNA"/>
</dbReference>
<evidence type="ECO:0000256" key="4">
    <source>
        <dbReference type="ARBA" id="ARBA00022723"/>
    </source>
</evidence>
<comment type="cofactor">
    <cofactor evidence="1">
        <name>[4Fe-4S] cluster</name>
        <dbReference type="ChEBI" id="CHEBI:49883"/>
    </cofactor>
</comment>
<dbReference type="AlphaFoldDB" id="A0A532V2N9"/>
<dbReference type="SMART" id="SM00729">
    <property type="entry name" value="Elp3"/>
    <property type="match status" value="1"/>
</dbReference>
<dbReference type="SFLD" id="SFLDG01081">
    <property type="entry name" value="cleavage_of_the_Ca-Cb_bond_in"/>
    <property type="match status" value="1"/>
</dbReference>
<keyword evidence="4" id="KW-0479">Metal-binding</keyword>
<evidence type="ECO:0000256" key="1">
    <source>
        <dbReference type="ARBA" id="ARBA00001966"/>
    </source>
</evidence>
<evidence type="ECO:0000313" key="9">
    <source>
        <dbReference type="EMBL" id="TKJ41257.1"/>
    </source>
</evidence>
<evidence type="ECO:0000256" key="3">
    <source>
        <dbReference type="ARBA" id="ARBA00022691"/>
    </source>
</evidence>
<dbReference type="Gene3D" id="3.20.20.70">
    <property type="entry name" value="Aldolase class I"/>
    <property type="match status" value="1"/>
</dbReference>
<keyword evidence="5" id="KW-0408">Iron</keyword>
<sequence length="386" mass="43298">MSFTEILDRTDISRLVETIAGTSTSQVEAVLGKAEVNFSDFLALLSPAGENYLEEMAEQAQAITLRRFGRVILLYAPLYLSNVCSNSCVYCGFNVTRDVPRITLDIDEILSEAAHLKKWGFGHVLLVSGEAPKVLPVARLREIIQALSLDFPSLSLEIYPLSGPAYAQMAEAGADGLTLYQETYDRQVYASVHPRGKKRDFNWRLEAVERAGDVGFRRIGIGSLLGLNDWRWEGIALALHADYLMKRYWQTQITISFPRLRNIPGDFQPAYPVNDTSLVQLMLALRLFLNDAGFVISTREPASLRDHLIPLCVTQMSAGSRTEPGGYRHPVQEGAQFVVEDQRWPEEVAAAILKSGYEPVWKDWDYVMHEGSEHADHHKRDVQGSV</sequence>